<dbReference type="Proteomes" id="UP000184609">
    <property type="component" value="Unassembled WGS sequence"/>
</dbReference>
<feature type="transmembrane region" description="Helical" evidence="1">
    <location>
        <begin position="73"/>
        <end position="94"/>
    </location>
</feature>
<proteinExistence type="predicted"/>
<organism evidence="2 3">
    <name type="scientific">Algoriphagus zhangzhouensis</name>
    <dbReference type="NCBI Taxonomy" id="1073327"/>
    <lineage>
        <taxon>Bacteria</taxon>
        <taxon>Pseudomonadati</taxon>
        <taxon>Bacteroidota</taxon>
        <taxon>Cytophagia</taxon>
        <taxon>Cytophagales</taxon>
        <taxon>Cyclobacteriaceae</taxon>
        <taxon>Algoriphagus</taxon>
    </lineage>
</organism>
<keyword evidence="1" id="KW-0472">Membrane</keyword>
<dbReference type="EMBL" id="FRXN01000002">
    <property type="protein sequence ID" value="SHO61908.1"/>
    <property type="molecule type" value="Genomic_DNA"/>
</dbReference>
<dbReference type="AlphaFoldDB" id="A0A1M7ZAF7"/>
<dbReference type="OrthoDB" id="828185at2"/>
<evidence type="ECO:0000313" key="3">
    <source>
        <dbReference type="Proteomes" id="UP000184609"/>
    </source>
</evidence>
<keyword evidence="1" id="KW-0812">Transmembrane</keyword>
<keyword evidence="3" id="KW-1185">Reference proteome</keyword>
<gene>
    <name evidence="2" type="ORF">SAMN04488108_1677</name>
</gene>
<dbReference type="RefSeq" id="WP_073571323.1">
    <property type="nucleotide sequence ID" value="NZ_FRXN01000002.1"/>
</dbReference>
<feature type="transmembrane region" description="Helical" evidence="1">
    <location>
        <begin position="43"/>
        <end position="61"/>
    </location>
</feature>
<feature type="transmembrane region" description="Helical" evidence="1">
    <location>
        <begin position="16"/>
        <end position="37"/>
    </location>
</feature>
<evidence type="ECO:0000313" key="2">
    <source>
        <dbReference type="EMBL" id="SHO61908.1"/>
    </source>
</evidence>
<sequence length="96" mass="10292">MEATTHPFKNSGSNRITFFIHAAITLVILLIAGFFQGFGFEGVLLPLILTPIAAGVSGIIFKNTEELRYSSGLKMGFGWAIGFAGYLVLIPMALAL</sequence>
<reference evidence="3" key="1">
    <citation type="submission" date="2016-12" db="EMBL/GenBank/DDBJ databases">
        <authorList>
            <person name="Varghese N."/>
            <person name="Submissions S."/>
        </authorList>
    </citation>
    <scope>NUCLEOTIDE SEQUENCE [LARGE SCALE GENOMIC DNA]</scope>
    <source>
        <strain evidence="3">DSM 25035</strain>
    </source>
</reference>
<protein>
    <submittedName>
        <fullName evidence="2">Uncharacterized protein</fullName>
    </submittedName>
</protein>
<keyword evidence="1" id="KW-1133">Transmembrane helix</keyword>
<accession>A0A1M7ZAF7</accession>
<name>A0A1M7ZAF7_9BACT</name>
<evidence type="ECO:0000256" key="1">
    <source>
        <dbReference type="SAM" id="Phobius"/>
    </source>
</evidence>